<feature type="domain" description="M23ase beta-sheet core" evidence="1">
    <location>
        <begin position="113"/>
        <end position="218"/>
    </location>
</feature>
<dbReference type="InterPro" id="IPR050570">
    <property type="entry name" value="Cell_wall_metabolism_enzyme"/>
</dbReference>
<dbReference type="PROSITE" id="PS51257">
    <property type="entry name" value="PROKAR_LIPOPROTEIN"/>
    <property type="match status" value="1"/>
</dbReference>
<dbReference type="PANTHER" id="PTHR21666:SF290">
    <property type="entry name" value="PEPTIDASE M23 DOMAIN PROTEIN"/>
    <property type="match status" value="1"/>
</dbReference>
<dbReference type="PANTHER" id="PTHR21666">
    <property type="entry name" value="PEPTIDASE-RELATED"/>
    <property type="match status" value="1"/>
</dbReference>
<comment type="caution">
    <text evidence="2">The sequence shown here is derived from an EMBL/GenBank/DDBJ whole genome shotgun (WGS) entry which is preliminary data.</text>
</comment>
<dbReference type="EMBL" id="JACNJN010000031">
    <property type="protein sequence ID" value="MBC8333911.1"/>
    <property type="molecule type" value="Genomic_DNA"/>
</dbReference>
<dbReference type="InterPro" id="IPR016047">
    <property type="entry name" value="M23ase_b-sheet_dom"/>
</dbReference>
<evidence type="ECO:0000259" key="1">
    <source>
        <dbReference type="Pfam" id="PF01551"/>
    </source>
</evidence>
<dbReference type="GO" id="GO:0004222">
    <property type="term" value="F:metalloendopeptidase activity"/>
    <property type="evidence" value="ECO:0007669"/>
    <property type="project" value="TreeGrafter"/>
</dbReference>
<dbReference type="AlphaFoldDB" id="A0A8J6TDI5"/>
<dbReference type="InterPro" id="IPR011055">
    <property type="entry name" value="Dup_hybrid_motif"/>
</dbReference>
<sequence>MRYGWSWLIFFGAIILLVSCTSMPAPQTPTETIISAKPMLTKTLLPPTFAPLGEQSPTPTMIPTATPIPCDAYLEFCLDDGHFLLERPIDAAYLDQIERGYRYGTTVDGKREPHHGVEFSNASGTPILAAEAGKVIFAAEDKPAIYSPWERFYGNLVVIQHELPEIADQIYTLYAHLSTIQVEEGDLVQTGEQIGDVGMSGGAIGSHLHFEVRVGGKTYTDTRNPELWLKQLDENQGAIVGRVVNQDGKLIRIPLFVDKVESADSTLERVASLEAYAPEDHPVGVDDFWDETHAIAGLPAGEYRLSFSYAGQYWERFVEVRQAKVTAVYFIIE</sequence>
<dbReference type="CDD" id="cd12797">
    <property type="entry name" value="M23_peptidase"/>
    <property type="match status" value="1"/>
</dbReference>
<dbReference type="Gene3D" id="2.70.70.10">
    <property type="entry name" value="Glucose Permease (Domain IIA)"/>
    <property type="match status" value="1"/>
</dbReference>
<evidence type="ECO:0000313" key="2">
    <source>
        <dbReference type="EMBL" id="MBC8333911.1"/>
    </source>
</evidence>
<proteinExistence type="predicted"/>
<accession>A0A8J6TDI5</accession>
<dbReference type="Pfam" id="PF01551">
    <property type="entry name" value="Peptidase_M23"/>
    <property type="match status" value="1"/>
</dbReference>
<name>A0A8J6TDI5_9CHLR</name>
<organism evidence="2 3">
    <name type="scientific">Candidatus Desulfolinea nitratireducens</name>
    <dbReference type="NCBI Taxonomy" id="2841698"/>
    <lineage>
        <taxon>Bacteria</taxon>
        <taxon>Bacillati</taxon>
        <taxon>Chloroflexota</taxon>
        <taxon>Anaerolineae</taxon>
        <taxon>Anaerolineales</taxon>
        <taxon>Anaerolineales incertae sedis</taxon>
        <taxon>Candidatus Desulfolinea</taxon>
    </lineage>
</organism>
<dbReference type="Proteomes" id="UP000614469">
    <property type="component" value="Unassembled WGS sequence"/>
</dbReference>
<evidence type="ECO:0000313" key="3">
    <source>
        <dbReference type="Proteomes" id="UP000614469"/>
    </source>
</evidence>
<reference evidence="2 3" key="1">
    <citation type="submission" date="2020-08" db="EMBL/GenBank/DDBJ databases">
        <title>Bridging the membrane lipid divide: bacteria of the FCB group superphylum have the potential to synthesize archaeal ether lipids.</title>
        <authorList>
            <person name="Villanueva L."/>
            <person name="Von Meijenfeldt F.A.B."/>
            <person name="Westbye A.B."/>
            <person name="Yadav S."/>
            <person name="Hopmans E.C."/>
            <person name="Dutilh B.E."/>
            <person name="Sinninghe Damste J.S."/>
        </authorList>
    </citation>
    <scope>NUCLEOTIDE SEQUENCE [LARGE SCALE GENOMIC DNA]</scope>
    <source>
        <strain evidence="2">NIOZ-UU36</strain>
    </source>
</reference>
<gene>
    <name evidence="2" type="ORF">H8E29_01480</name>
</gene>
<protein>
    <submittedName>
        <fullName evidence="2">M23 family metallopeptidase</fullName>
    </submittedName>
</protein>
<dbReference type="SUPFAM" id="SSF51261">
    <property type="entry name" value="Duplicated hybrid motif"/>
    <property type="match status" value="1"/>
</dbReference>